<dbReference type="AlphaFoldDB" id="A0A1G4JD51"/>
<reference evidence="4" key="1">
    <citation type="submission" date="2016-03" db="EMBL/GenBank/DDBJ databases">
        <authorList>
            <person name="Devillers Hugo."/>
        </authorList>
    </citation>
    <scope>NUCLEOTIDE SEQUENCE [LARGE SCALE GENOMIC DNA]</scope>
</reference>
<dbReference type="EMBL" id="LT598448">
    <property type="protein sequence ID" value="SCU88097.1"/>
    <property type="molecule type" value="Genomic_DNA"/>
</dbReference>
<protein>
    <submittedName>
        <fullName evidence="3">LANO_0D01090g1_1</fullName>
    </submittedName>
</protein>
<sequence length="239" mass="26527">MRAELEIMEKADEALELENLCSLSTGRDNNLPVSPLQKPTSSKSTNNVLQCSAQTSRCEKLPETKSPAYDELLSIGVSDTTNNCGSSMSPLSGRAAGYRPATSAPSIPANKKQGIDPIIFNSRRVLNPISGMNILPATTNQKELSTLKNSLSKSRMVLRKYGTALKSNFPGLMDPLWDNYDIWFMRVYVLQIYILIIFGFLYALTISNNMKGKGVLYALDRIPDNLVNYAFFSQQLKIE</sequence>
<organism evidence="3 4">
    <name type="scientific">Lachancea nothofagi CBS 11611</name>
    <dbReference type="NCBI Taxonomy" id="1266666"/>
    <lineage>
        <taxon>Eukaryota</taxon>
        <taxon>Fungi</taxon>
        <taxon>Dikarya</taxon>
        <taxon>Ascomycota</taxon>
        <taxon>Saccharomycotina</taxon>
        <taxon>Saccharomycetes</taxon>
        <taxon>Saccharomycetales</taxon>
        <taxon>Saccharomycetaceae</taxon>
        <taxon>Lachancea</taxon>
    </lineage>
</organism>
<name>A0A1G4JD51_9SACH</name>
<gene>
    <name evidence="3" type="ORF">LANO_0D01090G</name>
</gene>
<feature type="transmembrane region" description="Helical" evidence="2">
    <location>
        <begin position="183"/>
        <end position="204"/>
    </location>
</feature>
<keyword evidence="2" id="KW-1133">Transmembrane helix</keyword>
<keyword evidence="2" id="KW-0472">Membrane</keyword>
<proteinExistence type="predicted"/>
<keyword evidence="4" id="KW-1185">Reference proteome</keyword>
<evidence type="ECO:0000256" key="2">
    <source>
        <dbReference type="SAM" id="Phobius"/>
    </source>
</evidence>
<dbReference type="OrthoDB" id="10472202at2759"/>
<evidence type="ECO:0000256" key="1">
    <source>
        <dbReference type="SAM" id="MobiDB-lite"/>
    </source>
</evidence>
<feature type="region of interest" description="Disordered" evidence="1">
    <location>
        <begin position="26"/>
        <end position="48"/>
    </location>
</feature>
<evidence type="ECO:0000313" key="4">
    <source>
        <dbReference type="Proteomes" id="UP000189911"/>
    </source>
</evidence>
<evidence type="ECO:0000313" key="3">
    <source>
        <dbReference type="EMBL" id="SCU88097.1"/>
    </source>
</evidence>
<keyword evidence="2" id="KW-0812">Transmembrane</keyword>
<accession>A0A1G4JD51</accession>
<dbReference type="Proteomes" id="UP000189911">
    <property type="component" value="Chromosome D"/>
</dbReference>